<evidence type="ECO:0000256" key="8">
    <source>
        <dbReference type="ARBA" id="ARBA00023027"/>
    </source>
</evidence>
<comment type="pathway">
    <text evidence="2">Lipid metabolism; butanoate metabolism.</text>
</comment>
<evidence type="ECO:0000256" key="2">
    <source>
        <dbReference type="ARBA" id="ARBA00005086"/>
    </source>
</evidence>
<dbReference type="GO" id="GO:0016509">
    <property type="term" value="F:long-chain (3S)-3-hydroxyacyl-CoA dehydrogenase (NAD+) activity"/>
    <property type="evidence" value="ECO:0007669"/>
    <property type="project" value="TreeGrafter"/>
</dbReference>
<comment type="catalytic activity">
    <reaction evidence="12">
        <text>a (3S)-3-hydroxyacyl-CoA + NAD(+) = a 3-oxoacyl-CoA + NADH + H(+)</text>
        <dbReference type="Rhea" id="RHEA:22432"/>
        <dbReference type="ChEBI" id="CHEBI:15378"/>
        <dbReference type="ChEBI" id="CHEBI:57318"/>
        <dbReference type="ChEBI" id="CHEBI:57540"/>
        <dbReference type="ChEBI" id="CHEBI:57945"/>
        <dbReference type="ChEBI" id="CHEBI:90726"/>
        <dbReference type="EC" id="1.1.1.35"/>
    </reaction>
</comment>
<dbReference type="InterPro" id="IPR029045">
    <property type="entry name" value="ClpP/crotonase-like_dom_sf"/>
</dbReference>
<dbReference type="SUPFAM" id="SSF51735">
    <property type="entry name" value="NAD(P)-binding Rossmann-fold domains"/>
    <property type="match status" value="1"/>
</dbReference>
<dbReference type="InterPro" id="IPR008927">
    <property type="entry name" value="6-PGluconate_DH-like_C_sf"/>
</dbReference>
<keyword evidence="8" id="KW-0520">NAD</keyword>
<comment type="similarity">
    <text evidence="4">Belongs to the 3-hydroxyacyl-CoA dehydrogenase family.</text>
</comment>
<evidence type="ECO:0000256" key="3">
    <source>
        <dbReference type="ARBA" id="ARBA00007005"/>
    </source>
</evidence>
<evidence type="ECO:0000256" key="5">
    <source>
        <dbReference type="ARBA" id="ARBA00022832"/>
    </source>
</evidence>
<feature type="domain" description="3-hydroxyacyl-CoA dehydrogenase NAD binding" evidence="15">
    <location>
        <begin position="347"/>
        <end position="526"/>
    </location>
</feature>
<dbReference type="PANTHER" id="PTHR43612:SF3">
    <property type="entry name" value="TRIFUNCTIONAL ENZYME SUBUNIT ALPHA, MITOCHONDRIAL"/>
    <property type="match status" value="1"/>
</dbReference>
<organism evidence="16 17">
    <name type="scientific">Arenivirga flava</name>
    <dbReference type="NCBI Taxonomy" id="1930060"/>
    <lineage>
        <taxon>Bacteria</taxon>
        <taxon>Bacillati</taxon>
        <taxon>Actinomycetota</taxon>
        <taxon>Actinomycetes</taxon>
        <taxon>Micrococcales</taxon>
        <taxon>Microbacteriaceae</taxon>
        <taxon>Arenivirga</taxon>
    </lineage>
</organism>
<dbReference type="Pfam" id="PF00725">
    <property type="entry name" value="3HCDH"/>
    <property type="match status" value="1"/>
</dbReference>
<sequence>MSAIDQYAGIDFSGLEALSEDEVVTHSFVRDVPLPSGGLLALVTLDNGRDHTRPSTFGPKGLLEFAATMDALRERAGRGEIRGVAVTGKPFILAAGADLSKVGQIPSREHARKMAQLGHLALGKQAELGVPSFVFINGLALGGGVEIGLNADYRTVDASAAAIALPEVFLGIIPGWGGATLLPRLIGIENALKVVIENPLKQNRTLKPKDAFELGIVDALFEPANFLEDSIRWADGVISGATQVKRPNAPGKLERLAKWDIAIGIARKTLESRIGTVATSPYAALELLAAAKSGSVADGFAREDEALADLIAGDQFRASIYAFNLVQKRAKKPVGAPPKELARPVTKVGVVGAGLMASQFALLFVRRLQVPVVITDLDQARVDKGLAFIRDELDGLREKGRISQDEANRLRALVSGTTDLADFADCDWVIEAVFEELGVKQQVFAEVERHVGPETVLATNTSSLSVDRIAERLEHPERVVGFHFFNPVAVMPLLEVVNATRTDETTLATAMATAAKLKKNAVITADAPGFVVNRILAKLLGEAMHAVDTGTPFETVDRAIRPLGLPMTAFELLELVGLKVGAHVLDTHHAAFPDRFFESANLHRLADHGRIFERDAKGKVKGVDKRAAGIVAGGTAPMSEEEILRRVEDGLADEIKRMLDDEVVSAPEDIDLCLVLGAGWPFQMGARRRTWTASERPSGCSGAPSTRRRSAAPAERGRRARHPLGCRARRRSPDRDARADRGRHVDPASTERPTAAPAERSPRSGGAPTGQGRAARDAPCDRTPVGTAHPSVTTAGAVRG</sequence>
<evidence type="ECO:0000256" key="7">
    <source>
        <dbReference type="ARBA" id="ARBA00023002"/>
    </source>
</evidence>
<feature type="compositionally biased region" description="Basic and acidic residues" evidence="13">
    <location>
        <begin position="731"/>
        <end position="746"/>
    </location>
</feature>
<feature type="region of interest" description="Disordered" evidence="13">
    <location>
        <begin position="688"/>
        <end position="800"/>
    </location>
</feature>
<dbReference type="SUPFAM" id="SSF48179">
    <property type="entry name" value="6-phosphogluconate dehydrogenase C-terminal domain-like"/>
    <property type="match status" value="1"/>
</dbReference>
<evidence type="ECO:0000256" key="4">
    <source>
        <dbReference type="ARBA" id="ARBA00009463"/>
    </source>
</evidence>
<dbReference type="PANTHER" id="PTHR43612">
    <property type="entry name" value="TRIFUNCTIONAL ENZYME SUBUNIT ALPHA"/>
    <property type="match status" value="1"/>
</dbReference>
<evidence type="ECO:0000256" key="1">
    <source>
        <dbReference type="ARBA" id="ARBA00005005"/>
    </source>
</evidence>
<evidence type="ECO:0000259" key="15">
    <source>
        <dbReference type="Pfam" id="PF02737"/>
    </source>
</evidence>
<evidence type="ECO:0000313" key="16">
    <source>
        <dbReference type="EMBL" id="GMA27651.1"/>
    </source>
</evidence>
<dbReference type="InterPro" id="IPR006176">
    <property type="entry name" value="3-OHacyl-CoA_DH_NAD-bd"/>
</dbReference>
<name>A0AA37UMQ2_9MICO</name>
<dbReference type="CDD" id="cd06558">
    <property type="entry name" value="crotonase-like"/>
    <property type="match status" value="1"/>
</dbReference>
<comment type="pathway">
    <text evidence="1">Lipid metabolism; fatty acid beta-oxidation.</text>
</comment>
<dbReference type="Gene3D" id="1.10.1040.50">
    <property type="match status" value="1"/>
</dbReference>
<dbReference type="GO" id="GO:0070403">
    <property type="term" value="F:NAD+ binding"/>
    <property type="evidence" value="ECO:0007669"/>
    <property type="project" value="InterPro"/>
</dbReference>
<dbReference type="FunFam" id="3.40.50.720:FF:000009">
    <property type="entry name" value="Fatty oxidation complex, alpha subunit"/>
    <property type="match status" value="1"/>
</dbReference>
<keyword evidence="5" id="KW-0276">Fatty acid metabolism</keyword>
<gene>
    <name evidence="16" type="ORF">GCM10025874_09040</name>
</gene>
<feature type="compositionally biased region" description="Basic residues" evidence="13">
    <location>
        <begin position="718"/>
        <end position="730"/>
    </location>
</feature>
<evidence type="ECO:0000313" key="17">
    <source>
        <dbReference type="Proteomes" id="UP001157160"/>
    </source>
</evidence>
<evidence type="ECO:0000256" key="12">
    <source>
        <dbReference type="ARBA" id="ARBA00049556"/>
    </source>
</evidence>
<dbReference type="Proteomes" id="UP001157160">
    <property type="component" value="Unassembled WGS sequence"/>
</dbReference>
<feature type="domain" description="3-hydroxyacyl-CoA dehydrogenase C-terminal" evidence="14">
    <location>
        <begin position="529"/>
        <end position="618"/>
    </location>
</feature>
<comment type="caution">
    <text evidence="16">The sequence shown here is derived from an EMBL/GenBank/DDBJ whole genome shotgun (WGS) entry which is preliminary data.</text>
</comment>
<keyword evidence="11" id="KW-0511">Multifunctional enzyme</keyword>
<dbReference type="GO" id="GO:0006635">
    <property type="term" value="P:fatty acid beta-oxidation"/>
    <property type="evidence" value="ECO:0007669"/>
    <property type="project" value="TreeGrafter"/>
</dbReference>
<dbReference type="SUPFAM" id="SSF52096">
    <property type="entry name" value="ClpP/crotonase"/>
    <property type="match status" value="1"/>
</dbReference>
<evidence type="ECO:0000256" key="6">
    <source>
        <dbReference type="ARBA" id="ARBA00022963"/>
    </source>
</evidence>
<dbReference type="Gene3D" id="3.90.226.10">
    <property type="entry name" value="2-enoyl-CoA Hydratase, Chain A, domain 1"/>
    <property type="match status" value="1"/>
</dbReference>
<dbReference type="Pfam" id="PF00378">
    <property type="entry name" value="ECH_1"/>
    <property type="match status" value="1"/>
</dbReference>
<dbReference type="AlphaFoldDB" id="A0AA37UMQ2"/>
<keyword evidence="10" id="KW-0456">Lyase</keyword>
<keyword evidence="9" id="KW-0443">Lipid metabolism</keyword>
<keyword evidence="17" id="KW-1185">Reference proteome</keyword>
<dbReference type="EMBL" id="BSUL01000001">
    <property type="protein sequence ID" value="GMA27651.1"/>
    <property type="molecule type" value="Genomic_DNA"/>
</dbReference>
<reference evidence="16 17" key="1">
    <citation type="journal article" date="2014" name="Int. J. Syst. Evol. Microbiol.">
        <title>Complete genome sequence of Corynebacterium casei LMG S-19264T (=DSM 44701T), isolated from a smear-ripened cheese.</title>
        <authorList>
            <consortium name="US DOE Joint Genome Institute (JGI-PGF)"/>
            <person name="Walter F."/>
            <person name="Albersmeier A."/>
            <person name="Kalinowski J."/>
            <person name="Ruckert C."/>
        </authorList>
    </citation>
    <scope>NUCLEOTIDE SEQUENCE [LARGE SCALE GENOMIC DNA]</scope>
    <source>
        <strain evidence="16 17">NBRC 112289</strain>
    </source>
</reference>
<evidence type="ECO:0000256" key="11">
    <source>
        <dbReference type="ARBA" id="ARBA00023268"/>
    </source>
</evidence>
<proteinExistence type="inferred from homology"/>
<dbReference type="InterPro" id="IPR006108">
    <property type="entry name" value="3HC_DH_C"/>
</dbReference>
<evidence type="ECO:0000259" key="14">
    <source>
        <dbReference type="Pfam" id="PF00725"/>
    </source>
</evidence>
<comment type="similarity">
    <text evidence="3">In the central section; belongs to the 3-hydroxyacyl-CoA dehydrogenase family.</text>
</comment>
<dbReference type="InterPro" id="IPR050136">
    <property type="entry name" value="FA_oxidation_alpha_subunit"/>
</dbReference>
<accession>A0AA37UMQ2</accession>
<dbReference type="InterPro" id="IPR001753">
    <property type="entry name" value="Enoyl-CoA_hydra/iso"/>
</dbReference>
<dbReference type="InterPro" id="IPR036291">
    <property type="entry name" value="NAD(P)-bd_dom_sf"/>
</dbReference>
<evidence type="ECO:0000256" key="10">
    <source>
        <dbReference type="ARBA" id="ARBA00023239"/>
    </source>
</evidence>
<dbReference type="Pfam" id="PF02737">
    <property type="entry name" value="3HCDH_N"/>
    <property type="match status" value="1"/>
</dbReference>
<keyword evidence="7" id="KW-0560">Oxidoreductase</keyword>
<keyword evidence="6" id="KW-0442">Lipid degradation</keyword>
<evidence type="ECO:0000256" key="9">
    <source>
        <dbReference type="ARBA" id="ARBA00023098"/>
    </source>
</evidence>
<protein>
    <submittedName>
        <fullName evidence="16">3-hydroxyacyl-CoA dehydrogenase</fullName>
    </submittedName>
</protein>
<dbReference type="Gene3D" id="3.40.50.720">
    <property type="entry name" value="NAD(P)-binding Rossmann-like Domain"/>
    <property type="match status" value="1"/>
</dbReference>
<dbReference type="GO" id="GO:0004300">
    <property type="term" value="F:enoyl-CoA hydratase activity"/>
    <property type="evidence" value="ECO:0007669"/>
    <property type="project" value="TreeGrafter"/>
</dbReference>
<evidence type="ECO:0000256" key="13">
    <source>
        <dbReference type="SAM" id="MobiDB-lite"/>
    </source>
</evidence>